<evidence type="ECO:0000259" key="6">
    <source>
        <dbReference type="PROSITE" id="PS50240"/>
    </source>
</evidence>
<dbReference type="FunFam" id="2.40.10.10:FF:000003">
    <property type="entry name" value="Transmembrane serine protease 3"/>
    <property type="match status" value="1"/>
</dbReference>
<keyword evidence="5" id="KW-0732">Signal</keyword>
<dbReference type="PANTHER" id="PTHR24252">
    <property type="entry name" value="ACROSIN-RELATED"/>
    <property type="match status" value="1"/>
</dbReference>
<evidence type="ECO:0000313" key="8">
    <source>
        <dbReference type="RefSeq" id="XP_031552036.1"/>
    </source>
</evidence>
<dbReference type="InterPro" id="IPR043504">
    <property type="entry name" value="Peptidase_S1_PA_chymotrypsin"/>
</dbReference>
<evidence type="ECO:0000256" key="3">
    <source>
        <dbReference type="ARBA" id="ARBA00022825"/>
    </source>
</evidence>
<dbReference type="PROSITE" id="PS50240">
    <property type="entry name" value="TRYPSIN_DOM"/>
    <property type="match status" value="1"/>
</dbReference>
<accession>A0A6P8H934</accession>
<evidence type="ECO:0000313" key="7">
    <source>
        <dbReference type="Proteomes" id="UP000515163"/>
    </source>
</evidence>
<dbReference type="InterPro" id="IPR009003">
    <property type="entry name" value="Peptidase_S1_PA"/>
</dbReference>
<dbReference type="InterPro" id="IPR001254">
    <property type="entry name" value="Trypsin_dom"/>
</dbReference>
<dbReference type="RefSeq" id="XP_031552036.1">
    <property type="nucleotide sequence ID" value="XM_031696176.1"/>
</dbReference>
<dbReference type="GeneID" id="116289280"/>
<evidence type="ECO:0000256" key="1">
    <source>
        <dbReference type="ARBA" id="ARBA00022670"/>
    </source>
</evidence>
<dbReference type="Gene3D" id="2.40.10.10">
    <property type="entry name" value="Trypsin-like serine proteases"/>
    <property type="match status" value="1"/>
</dbReference>
<evidence type="ECO:0000256" key="2">
    <source>
        <dbReference type="ARBA" id="ARBA00022801"/>
    </source>
</evidence>
<dbReference type="GO" id="GO:0004252">
    <property type="term" value="F:serine-type endopeptidase activity"/>
    <property type="evidence" value="ECO:0007669"/>
    <property type="project" value="InterPro"/>
</dbReference>
<dbReference type="CDD" id="cd00190">
    <property type="entry name" value="Tryp_SPc"/>
    <property type="match status" value="1"/>
</dbReference>
<dbReference type="PANTHER" id="PTHR24252:SF7">
    <property type="entry name" value="HYALIN"/>
    <property type="match status" value="1"/>
</dbReference>
<feature type="chain" id="PRO_5027701565" evidence="5">
    <location>
        <begin position="19"/>
        <end position="308"/>
    </location>
</feature>
<dbReference type="AlphaFoldDB" id="A0A6P8H934"/>
<dbReference type="SMART" id="SM00020">
    <property type="entry name" value="Tryp_SPc"/>
    <property type="match status" value="1"/>
</dbReference>
<dbReference type="PRINTS" id="PR00722">
    <property type="entry name" value="CHYMOTRYPSIN"/>
</dbReference>
<keyword evidence="1" id="KW-0645">Protease</keyword>
<dbReference type="InterPro" id="IPR018114">
    <property type="entry name" value="TRYPSIN_HIS"/>
</dbReference>
<organism evidence="7 8">
    <name type="scientific">Actinia tenebrosa</name>
    <name type="common">Australian red waratah sea anemone</name>
    <dbReference type="NCBI Taxonomy" id="6105"/>
    <lineage>
        <taxon>Eukaryota</taxon>
        <taxon>Metazoa</taxon>
        <taxon>Cnidaria</taxon>
        <taxon>Anthozoa</taxon>
        <taxon>Hexacorallia</taxon>
        <taxon>Actiniaria</taxon>
        <taxon>Actiniidae</taxon>
        <taxon>Actinia</taxon>
    </lineage>
</organism>
<dbReference type="Pfam" id="PF00089">
    <property type="entry name" value="Trypsin"/>
    <property type="match status" value="1"/>
</dbReference>
<dbReference type="GO" id="GO:0006508">
    <property type="term" value="P:proteolysis"/>
    <property type="evidence" value="ECO:0007669"/>
    <property type="project" value="UniProtKB-KW"/>
</dbReference>
<reference evidence="8" key="1">
    <citation type="submission" date="2025-08" db="UniProtKB">
        <authorList>
            <consortium name="RefSeq"/>
        </authorList>
    </citation>
    <scope>IDENTIFICATION</scope>
    <source>
        <tissue evidence="8">Tentacle</tissue>
    </source>
</reference>
<gene>
    <name evidence="8" type="primary">LOC116289280</name>
</gene>
<keyword evidence="4" id="KW-1015">Disulfide bond</keyword>
<dbReference type="SUPFAM" id="SSF50494">
    <property type="entry name" value="Trypsin-like serine proteases"/>
    <property type="match status" value="1"/>
</dbReference>
<name>A0A6P8H934_ACTTE</name>
<dbReference type="Proteomes" id="UP000515163">
    <property type="component" value="Unplaced"/>
</dbReference>
<dbReference type="InterPro" id="IPR001314">
    <property type="entry name" value="Peptidase_S1A"/>
</dbReference>
<dbReference type="PROSITE" id="PS00134">
    <property type="entry name" value="TRYPSIN_HIS"/>
    <property type="match status" value="1"/>
</dbReference>
<dbReference type="InParanoid" id="A0A6P8H934"/>
<dbReference type="FunCoup" id="A0A6P8H934">
    <property type="interactions" value="420"/>
</dbReference>
<keyword evidence="7" id="KW-1185">Reference proteome</keyword>
<dbReference type="OrthoDB" id="414661at2759"/>
<proteinExistence type="predicted"/>
<keyword evidence="3" id="KW-0720">Serine protease</keyword>
<feature type="domain" description="Peptidase S1" evidence="6">
    <location>
        <begin position="59"/>
        <end position="303"/>
    </location>
</feature>
<evidence type="ECO:0000256" key="4">
    <source>
        <dbReference type="ARBA" id="ARBA00023157"/>
    </source>
</evidence>
<evidence type="ECO:0000256" key="5">
    <source>
        <dbReference type="SAM" id="SignalP"/>
    </source>
</evidence>
<feature type="signal peptide" evidence="5">
    <location>
        <begin position="1"/>
        <end position="18"/>
    </location>
</feature>
<keyword evidence="2" id="KW-0378">Hydrolase</keyword>
<dbReference type="KEGG" id="aten:116289280"/>
<protein>
    <submittedName>
        <fullName evidence="8">Transmembrane protease serine 2-like</fullName>
    </submittedName>
</protein>
<sequence length="308" mass="35136">MLFAVFIIFGVILQNEEGIAEKRNLDSFPFCGWRFRKSAQSRHFSWSTLMKNYEYNKRIVGGKESKQGSWPWQVALFYNGTQLCGGSLVNHNWIVTASHCFHETYSSTDPKMWTATLGEHKLKKEESFEQIRDIERIILHPKYKSMLFEGIFDTPPDYDIALVRLKEPAIMDENVYPICLLRPHTKFHWGKVCYISGWGHTKFNGTQPEALNEAQLKLVSTNTCNKKLSYSGKIHGRALCAGFEKGGVDSCQFDSGGPLSCAVNGQYFLTGVVSWGHKCASPHKYGVYSNMMVMTPWVFEKMRNIDGI</sequence>